<evidence type="ECO:0000256" key="3">
    <source>
        <dbReference type="ARBA" id="ARBA00012438"/>
    </source>
</evidence>
<keyword evidence="9" id="KW-0902">Two-component regulatory system</keyword>
<evidence type="ECO:0000313" key="14">
    <source>
        <dbReference type="Proteomes" id="UP000294575"/>
    </source>
</evidence>
<dbReference type="AlphaFoldDB" id="A0A4R6TY42"/>
<accession>A0A4R6TY42</accession>
<dbReference type="GO" id="GO:0005524">
    <property type="term" value="F:ATP binding"/>
    <property type="evidence" value="ECO:0007669"/>
    <property type="project" value="UniProtKB-KW"/>
</dbReference>
<keyword evidence="4" id="KW-0597">Phosphoprotein</keyword>
<dbReference type="Pfam" id="PF00512">
    <property type="entry name" value="HisKA"/>
    <property type="match status" value="1"/>
</dbReference>
<dbReference type="InterPro" id="IPR003661">
    <property type="entry name" value="HisK_dim/P_dom"/>
</dbReference>
<proteinExistence type="predicted"/>
<dbReference type="PANTHER" id="PTHR45436">
    <property type="entry name" value="SENSOR HISTIDINE KINASE YKOH"/>
    <property type="match status" value="1"/>
</dbReference>
<sequence>MLRSLQSRLGVSLGILLLVLWAAAATMTALRVRSEINQVFDSALQETAQRILPLAVADILERDDAGVTRRLAEFNTHDELITYLVRDAQGRILLRSHDADPAHFPAWNGNGFRQTGTHRLYNESTLQGSLRITVAEPLRHRQAMAQDVQISLGLPILIFIPVALLAIALAVRSSLAPLRQFRNKLAKRDEHDLSLLPIEDLPAEIAPVADTLNDLLGRLEAAFTAERNFAANAAHELRTPLAGAIAQVQRLHAETGETDTRQRAQDIERTLKRLTALSERLFQLARAEGGQLCRSQHADLRPVARLLTADLSRILKTHAAAAGAAAAVLPGPGHICHSVSQSGRKRAATRHCRHACAGQADTRWYLERAQSESGGGRRCTPAVDRTFPAGRCQQQRQRAGSGHCARHQPAHWQPTATQLSDCRAR</sequence>
<feature type="region of interest" description="Disordered" evidence="10">
    <location>
        <begin position="391"/>
        <end position="425"/>
    </location>
</feature>
<dbReference type="InterPro" id="IPR050428">
    <property type="entry name" value="TCS_sensor_his_kinase"/>
</dbReference>
<dbReference type="EC" id="2.7.13.3" evidence="3"/>
<keyword evidence="11" id="KW-1133">Transmembrane helix</keyword>
<evidence type="ECO:0000256" key="2">
    <source>
        <dbReference type="ARBA" id="ARBA00004141"/>
    </source>
</evidence>
<comment type="caution">
    <text evidence="13">The sequence shown here is derived from an EMBL/GenBank/DDBJ whole genome shotgun (WGS) entry which is preliminary data.</text>
</comment>
<keyword evidence="7 13" id="KW-0418">Kinase</keyword>
<evidence type="ECO:0000256" key="7">
    <source>
        <dbReference type="ARBA" id="ARBA00022777"/>
    </source>
</evidence>
<keyword evidence="6" id="KW-0547">Nucleotide-binding</keyword>
<keyword evidence="8" id="KW-0067">ATP-binding</keyword>
<evidence type="ECO:0000256" key="9">
    <source>
        <dbReference type="ARBA" id="ARBA00023012"/>
    </source>
</evidence>
<dbReference type="InterPro" id="IPR003660">
    <property type="entry name" value="HAMP_dom"/>
</dbReference>
<keyword evidence="5" id="KW-0808">Transferase</keyword>
<evidence type="ECO:0000256" key="11">
    <source>
        <dbReference type="SAM" id="Phobius"/>
    </source>
</evidence>
<protein>
    <recommendedName>
        <fullName evidence="3">histidine kinase</fullName>
        <ecNumber evidence="3">2.7.13.3</ecNumber>
    </recommendedName>
</protein>
<comment type="catalytic activity">
    <reaction evidence="1">
        <text>ATP + protein L-histidine = ADP + protein N-phospho-L-histidine.</text>
        <dbReference type="EC" id="2.7.13.3"/>
    </reaction>
</comment>
<evidence type="ECO:0000259" key="12">
    <source>
        <dbReference type="PROSITE" id="PS50885"/>
    </source>
</evidence>
<evidence type="ECO:0000256" key="5">
    <source>
        <dbReference type="ARBA" id="ARBA00022679"/>
    </source>
</evidence>
<feature type="transmembrane region" description="Helical" evidence="11">
    <location>
        <begin position="152"/>
        <end position="171"/>
    </location>
</feature>
<dbReference type="EMBL" id="SNYK01000005">
    <property type="protein sequence ID" value="TDQ38236.1"/>
    <property type="molecule type" value="Genomic_DNA"/>
</dbReference>
<dbReference type="GO" id="GO:0005886">
    <property type="term" value="C:plasma membrane"/>
    <property type="evidence" value="ECO:0007669"/>
    <property type="project" value="TreeGrafter"/>
</dbReference>
<keyword evidence="11" id="KW-0472">Membrane</keyword>
<dbReference type="InterPro" id="IPR036097">
    <property type="entry name" value="HisK_dim/P_sf"/>
</dbReference>
<dbReference type="Pfam" id="PF08521">
    <property type="entry name" value="2CSK_N"/>
    <property type="match status" value="1"/>
</dbReference>
<organism evidence="13 14">
    <name type="scientific">Thiopseudomonas denitrificans</name>
    <dbReference type="NCBI Taxonomy" id="1501432"/>
    <lineage>
        <taxon>Bacteria</taxon>
        <taxon>Pseudomonadati</taxon>
        <taxon>Pseudomonadota</taxon>
        <taxon>Gammaproteobacteria</taxon>
        <taxon>Pseudomonadales</taxon>
        <taxon>Pseudomonadaceae</taxon>
        <taxon>Thiopseudomonas</taxon>
    </lineage>
</organism>
<keyword evidence="11" id="KW-0812">Transmembrane</keyword>
<dbReference type="Gene3D" id="1.10.287.130">
    <property type="match status" value="1"/>
</dbReference>
<dbReference type="Proteomes" id="UP000294575">
    <property type="component" value="Unassembled WGS sequence"/>
</dbReference>
<feature type="compositionally biased region" description="Polar residues" evidence="10">
    <location>
        <begin position="414"/>
        <end position="425"/>
    </location>
</feature>
<reference evidence="13 14" key="1">
    <citation type="submission" date="2019-03" db="EMBL/GenBank/DDBJ databases">
        <title>Genomic Encyclopedia of Type Strains, Phase IV (KMG-IV): sequencing the most valuable type-strain genomes for metagenomic binning, comparative biology and taxonomic classification.</title>
        <authorList>
            <person name="Goeker M."/>
        </authorList>
    </citation>
    <scope>NUCLEOTIDE SEQUENCE [LARGE SCALE GENOMIC DNA]</scope>
    <source>
        <strain evidence="13 14">DSM 28679</strain>
    </source>
</reference>
<evidence type="ECO:0000256" key="8">
    <source>
        <dbReference type="ARBA" id="ARBA00022840"/>
    </source>
</evidence>
<dbReference type="SMART" id="SM00388">
    <property type="entry name" value="HisKA"/>
    <property type="match status" value="1"/>
</dbReference>
<dbReference type="InterPro" id="IPR013727">
    <property type="entry name" value="2CSK_N"/>
</dbReference>
<dbReference type="SUPFAM" id="SSF47384">
    <property type="entry name" value="Homodimeric domain of signal transducing histidine kinase"/>
    <property type="match status" value="1"/>
</dbReference>
<evidence type="ECO:0000256" key="1">
    <source>
        <dbReference type="ARBA" id="ARBA00000085"/>
    </source>
</evidence>
<dbReference type="CDD" id="cd00082">
    <property type="entry name" value="HisKA"/>
    <property type="match status" value="1"/>
</dbReference>
<name>A0A4R6TY42_9GAMM</name>
<evidence type="ECO:0000256" key="4">
    <source>
        <dbReference type="ARBA" id="ARBA00022553"/>
    </source>
</evidence>
<dbReference type="SMART" id="SM00304">
    <property type="entry name" value="HAMP"/>
    <property type="match status" value="1"/>
</dbReference>
<evidence type="ECO:0000313" key="13">
    <source>
        <dbReference type="EMBL" id="TDQ38236.1"/>
    </source>
</evidence>
<dbReference type="PROSITE" id="PS50885">
    <property type="entry name" value="HAMP"/>
    <property type="match status" value="1"/>
</dbReference>
<evidence type="ECO:0000256" key="10">
    <source>
        <dbReference type="SAM" id="MobiDB-lite"/>
    </source>
</evidence>
<comment type="subcellular location">
    <subcellularLocation>
        <location evidence="2">Membrane</location>
        <topology evidence="2">Multi-pass membrane protein</topology>
    </subcellularLocation>
</comment>
<dbReference type="Gene3D" id="1.20.5.1040">
    <property type="entry name" value="Sensor protein qsec"/>
    <property type="match status" value="1"/>
</dbReference>
<dbReference type="PANTHER" id="PTHR45436:SF14">
    <property type="entry name" value="SENSOR PROTEIN QSEC"/>
    <property type="match status" value="1"/>
</dbReference>
<dbReference type="GO" id="GO:0000155">
    <property type="term" value="F:phosphorelay sensor kinase activity"/>
    <property type="evidence" value="ECO:0007669"/>
    <property type="project" value="InterPro"/>
</dbReference>
<evidence type="ECO:0000256" key="6">
    <source>
        <dbReference type="ARBA" id="ARBA00022741"/>
    </source>
</evidence>
<keyword evidence="14" id="KW-1185">Reference proteome</keyword>
<feature type="domain" description="HAMP" evidence="12">
    <location>
        <begin position="172"/>
        <end position="224"/>
    </location>
</feature>
<gene>
    <name evidence="13" type="ORF">DFQ45_105147</name>
</gene>